<name>A0ACB8FDB8_9SAUR</name>
<accession>A0ACB8FDB8</accession>
<sequence length="220" mass="24811">MKLRQSRAAHPHIVVEFPSADEKMETVSGLPEYQMNWKSSQMLMGNPQNGTQKMQLEVTTPTLQGVPLLSVKKSRRRQKTHSADFVNQAESAAVPELQMDGVHADWCQEDQRQDEFLKERGREQLSLLTPKLSRWFQFSARQFQSDAAEPRSCGPVPEKLRKAHSCEGKVRSDCNVCLTNVAWQEVPVPEADQESSKSRDSVVQDLSRDSAGLAETSKMI</sequence>
<organism evidence="1 2">
    <name type="scientific">Sphaerodactylus townsendi</name>
    <dbReference type="NCBI Taxonomy" id="933632"/>
    <lineage>
        <taxon>Eukaryota</taxon>
        <taxon>Metazoa</taxon>
        <taxon>Chordata</taxon>
        <taxon>Craniata</taxon>
        <taxon>Vertebrata</taxon>
        <taxon>Euteleostomi</taxon>
        <taxon>Lepidosauria</taxon>
        <taxon>Squamata</taxon>
        <taxon>Bifurcata</taxon>
        <taxon>Gekkota</taxon>
        <taxon>Sphaerodactylidae</taxon>
        <taxon>Sphaerodactylus</taxon>
    </lineage>
</organism>
<evidence type="ECO:0000313" key="2">
    <source>
        <dbReference type="Proteomes" id="UP000827872"/>
    </source>
</evidence>
<reference evidence="1" key="1">
    <citation type="submission" date="2021-08" db="EMBL/GenBank/DDBJ databases">
        <title>The first chromosome-level gecko genome reveals the dynamic sex chromosomes of Neotropical dwarf geckos (Sphaerodactylidae: Sphaerodactylus).</title>
        <authorList>
            <person name="Pinto B.J."/>
            <person name="Keating S.E."/>
            <person name="Gamble T."/>
        </authorList>
    </citation>
    <scope>NUCLEOTIDE SEQUENCE</scope>
    <source>
        <strain evidence="1">TG3544</strain>
    </source>
</reference>
<comment type="caution">
    <text evidence="1">The sequence shown here is derived from an EMBL/GenBank/DDBJ whole genome shotgun (WGS) entry which is preliminary data.</text>
</comment>
<keyword evidence="2" id="KW-1185">Reference proteome</keyword>
<dbReference type="EMBL" id="CM037622">
    <property type="protein sequence ID" value="KAH8003390.1"/>
    <property type="molecule type" value="Genomic_DNA"/>
</dbReference>
<protein>
    <submittedName>
        <fullName evidence="1">Uncharacterized protein</fullName>
    </submittedName>
</protein>
<proteinExistence type="predicted"/>
<dbReference type="Proteomes" id="UP000827872">
    <property type="component" value="Linkage Group LG09"/>
</dbReference>
<evidence type="ECO:0000313" key="1">
    <source>
        <dbReference type="EMBL" id="KAH8003390.1"/>
    </source>
</evidence>
<gene>
    <name evidence="1" type="ORF">K3G42_018050</name>
</gene>